<name>A0A382XS81_9ZZZZ</name>
<dbReference type="InterPro" id="IPR051549">
    <property type="entry name" value="PEP_Utilizing_Enz"/>
</dbReference>
<sequence length="268" mass="30730">HWHDEFLPEIQGYLDRWDAVDLESVTTTQLQRHIDETWDGLLQIWTLHFRLGSGHGRKAFTDYYKELFGEDTDLSVVHRLVQGLPNKTTTMGRALWDLSRHAPAEFAEGPIDDARAALAQSTAGKEFLDALNEFLTTYGHRGNHWGLQYPTWIEDPTPVLVMLRGCLADPERDPEAVFTAQAAEREQALSDVRAQLQGYPQKARDRFEILLDLAHVSEQLREDHNFWIDFSCTSRARRVMRTAGQRLAAANIVESAEDVFHLHIDEVR</sequence>
<gene>
    <name evidence="1" type="ORF">METZ01_LOCUS426155</name>
</gene>
<dbReference type="EMBL" id="UINC01169654">
    <property type="protein sequence ID" value="SVD73301.1"/>
    <property type="molecule type" value="Genomic_DNA"/>
</dbReference>
<evidence type="ECO:0000313" key="1">
    <source>
        <dbReference type="EMBL" id="SVD73301.1"/>
    </source>
</evidence>
<dbReference type="AlphaFoldDB" id="A0A382XS81"/>
<feature type="non-terminal residue" evidence="1">
    <location>
        <position position="1"/>
    </location>
</feature>
<protein>
    <submittedName>
        <fullName evidence="1">Uncharacterized protein</fullName>
    </submittedName>
</protein>
<reference evidence="1" key="1">
    <citation type="submission" date="2018-05" db="EMBL/GenBank/DDBJ databases">
        <authorList>
            <person name="Lanie J.A."/>
            <person name="Ng W.-L."/>
            <person name="Kazmierczak K.M."/>
            <person name="Andrzejewski T.M."/>
            <person name="Davidsen T.M."/>
            <person name="Wayne K.J."/>
            <person name="Tettelin H."/>
            <person name="Glass J.I."/>
            <person name="Rusch D."/>
            <person name="Podicherti R."/>
            <person name="Tsui H.-C.T."/>
            <person name="Winkler M.E."/>
        </authorList>
    </citation>
    <scope>NUCLEOTIDE SEQUENCE</scope>
</reference>
<organism evidence="1">
    <name type="scientific">marine metagenome</name>
    <dbReference type="NCBI Taxonomy" id="408172"/>
    <lineage>
        <taxon>unclassified sequences</taxon>
        <taxon>metagenomes</taxon>
        <taxon>ecological metagenomes</taxon>
    </lineage>
</organism>
<dbReference type="PANTHER" id="PTHR43615">
    <property type="entry name" value="PHOSPHOENOLPYRUVATE SYNTHASE-RELATED"/>
    <property type="match status" value="1"/>
</dbReference>
<dbReference type="PANTHER" id="PTHR43615:SF1">
    <property type="entry name" value="PPDK_N DOMAIN-CONTAINING PROTEIN"/>
    <property type="match status" value="1"/>
</dbReference>
<proteinExistence type="predicted"/>
<feature type="non-terminal residue" evidence="1">
    <location>
        <position position="268"/>
    </location>
</feature>
<accession>A0A382XS81</accession>